<dbReference type="SMART" id="SM01235">
    <property type="entry name" value="Haem_bd"/>
    <property type="match status" value="1"/>
</dbReference>
<keyword evidence="3" id="KW-1185">Reference proteome</keyword>
<evidence type="ECO:0000259" key="1">
    <source>
        <dbReference type="SMART" id="SM01235"/>
    </source>
</evidence>
<reference evidence="2" key="1">
    <citation type="journal article" date="2019" name="PLoS Negl. Trop. Dis.">
        <title>Revisiting the worldwide diversity of Leptospira species in the environment.</title>
        <authorList>
            <person name="Vincent A.T."/>
            <person name="Schiettekatte O."/>
            <person name="Bourhy P."/>
            <person name="Veyrier F.J."/>
            <person name="Picardeau M."/>
        </authorList>
    </citation>
    <scope>NUCLEOTIDE SEQUENCE [LARGE SCALE GENOMIC DNA]</scope>
    <source>
        <strain evidence="2">201702476</strain>
    </source>
</reference>
<protein>
    <submittedName>
        <fullName evidence="2">Heme-binding protein</fullName>
    </submittedName>
</protein>
<sequence>MIKRIAISLIGIFFLLQLFPVDRSTASEEAPVLASEPVLTILRKSCYDCHSDQTKWPLYSYVFPISLFLKNHIEEGKEELNFSKWEKLSPKQKATAADSIIEEIEERNMPLFSYTLIHNEAKLSDKEIQILKDWAEKINASYEEEP</sequence>
<name>A0A4R9JWI3_9LEPT</name>
<gene>
    <name evidence="2" type="ORF">EHQ58_13745</name>
</gene>
<dbReference type="Pfam" id="PF14376">
    <property type="entry name" value="Haem_bd"/>
    <property type="match status" value="1"/>
</dbReference>
<evidence type="ECO:0000313" key="3">
    <source>
        <dbReference type="Proteomes" id="UP000297693"/>
    </source>
</evidence>
<dbReference type="AlphaFoldDB" id="A0A4R9JWI3"/>
<proteinExistence type="predicted"/>
<dbReference type="EMBL" id="RQGD01000035">
    <property type="protein sequence ID" value="TGL57353.1"/>
    <property type="molecule type" value="Genomic_DNA"/>
</dbReference>
<dbReference type="OrthoDB" id="196738at2"/>
<dbReference type="InterPro" id="IPR025992">
    <property type="entry name" value="Haem-bd"/>
</dbReference>
<dbReference type="Proteomes" id="UP000297693">
    <property type="component" value="Unassembled WGS sequence"/>
</dbReference>
<feature type="domain" description="Haem-binding" evidence="1">
    <location>
        <begin position="10"/>
        <end position="139"/>
    </location>
</feature>
<dbReference type="RefSeq" id="WP_135624475.1">
    <property type="nucleotide sequence ID" value="NZ_RQGD01000035.1"/>
</dbReference>
<comment type="caution">
    <text evidence="2">The sequence shown here is derived from an EMBL/GenBank/DDBJ whole genome shotgun (WGS) entry which is preliminary data.</text>
</comment>
<accession>A0A4R9JWI3</accession>
<evidence type="ECO:0000313" key="2">
    <source>
        <dbReference type="EMBL" id="TGL57353.1"/>
    </source>
</evidence>
<organism evidence="2 3">
    <name type="scientific">Leptospira ognonensis</name>
    <dbReference type="NCBI Taxonomy" id="2484945"/>
    <lineage>
        <taxon>Bacteria</taxon>
        <taxon>Pseudomonadati</taxon>
        <taxon>Spirochaetota</taxon>
        <taxon>Spirochaetia</taxon>
        <taxon>Leptospirales</taxon>
        <taxon>Leptospiraceae</taxon>
        <taxon>Leptospira</taxon>
    </lineage>
</organism>